<organism evidence="2">
    <name type="scientific">Daucus carota subsp. sativus</name>
    <name type="common">Carrot</name>
    <dbReference type="NCBI Taxonomy" id="79200"/>
    <lineage>
        <taxon>Eukaryota</taxon>
        <taxon>Viridiplantae</taxon>
        <taxon>Streptophyta</taxon>
        <taxon>Embryophyta</taxon>
        <taxon>Tracheophyta</taxon>
        <taxon>Spermatophyta</taxon>
        <taxon>Magnoliopsida</taxon>
        <taxon>eudicotyledons</taxon>
        <taxon>Gunneridae</taxon>
        <taxon>Pentapetalae</taxon>
        <taxon>asterids</taxon>
        <taxon>campanulids</taxon>
        <taxon>Apiales</taxon>
        <taxon>Apiaceae</taxon>
        <taxon>Apioideae</taxon>
        <taxon>Scandiceae</taxon>
        <taxon>Daucinae</taxon>
        <taxon>Daucus</taxon>
        <taxon>Daucus sect. Daucus</taxon>
    </lineage>
</organism>
<reference evidence="2" key="1">
    <citation type="journal article" date="2016" name="Nat. Genet.">
        <title>A high-quality carrot genome assembly provides new insights into carotenoid accumulation and asterid genome evolution.</title>
        <authorList>
            <person name="Iorizzo M."/>
            <person name="Ellison S."/>
            <person name="Senalik D."/>
            <person name="Zeng P."/>
            <person name="Satapoomin P."/>
            <person name="Huang J."/>
            <person name="Bowman M."/>
            <person name="Iovene M."/>
            <person name="Sanseverino W."/>
            <person name="Cavagnaro P."/>
            <person name="Yildiz M."/>
            <person name="Macko-Podgorni A."/>
            <person name="Moranska E."/>
            <person name="Grzebelus E."/>
            <person name="Grzebelus D."/>
            <person name="Ashrafi H."/>
            <person name="Zheng Z."/>
            <person name="Cheng S."/>
            <person name="Spooner D."/>
            <person name="Van Deynze A."/>
            <person name="Simon P."/>
        </authorList>
    </citation>
    <scope>NUCLEOTIDE SEQUENCE [LARGE SCALE GENOMIC DNA]</scope>
    <source>
        <tissue evidence="2">Leaf</tissue>
    </source>
</reference>
<accession>A0A166EQ01</accession>
<dbReference type="Gene3D" id="3.20.180.10">
    <property type="entry name" value="PNP-oxidase-like"/>
    <property type="match status" value="1"/>
</dbReference>
<sequence>MILPTQSSLSNLSIHSPIIPLTTINSSSTHHKHQSHTLPLSTAISFPQFKPHNAAALTLKRRRRFSPFRVLSSVASPPAATEITSTSTKPSPAEVSRTIMELTSVATLSTLTPQGFPLGIGVRFAVEPQQGTPILCLNPSFFPSDSKSSLHVQLEQCGLRTPQCTIQGCLDKPQDASDLKKFQSIWRKRFNEDVDEELIHIVAVERILQTEDFMEDGVWFTSLDYKMAVPDPLRDYAESIIQEINTNNMEDIHRFCNVYVDLNFQSPSPNINPEVVSKANMIWVDRLGFDVRLTSPQNDVFEVRIPFPREVTDEKGAKSSFNCMSQLAWEMEKHYHAQDYKKVNQVKKITSRSH</sequence>
<dbReference type="OMA" id="MMAQIAW"/>
<dbReference type="STRING" id="79200.A0A166EQ01"/>
<comment type="caution">
    <text evidence="2">The sequence shown here is derived from an EMBL/GenBank/DDBJ whole genome shotgun (WGS) entry which is preliminary data.</text>
</comment>
<dbReference type="PANTHER" id="PTHR13343">
    <property type="entry name" value="CREG1 PROTEIN"/>
    <property type="match status" value="1"/>
</dbReference>
<dbReference type="Pfam" id="PF10615">
    <property type="entry name" value="DUF2470"/>
    <property type="match status" value="1"/>
</dbReference>
<dbReference type="PANTHER" id="PTHR13343:SF22">
    <property type="entry name" value="GLUTAMYL-TRNA REDUCTASE-BINDING PROTEIN, CHLOROPLASTIC"/>
    <property type="match status" value="1"/>
</dbReference>
<protein>
    <recommendedName>
        <fullName evidence="1">DUF2470 domain-containing protein</fullName>
    </recommendedName>
</protein>
<feature type="domain" description="DUF2470" evidence="1">
    <location>
        <begin position="238"/>
        <end position="321"/>
    </location>
</feature>
<dbReference type="Gene3D" id="2.30.110.10">
    <property type="entry name" value="Electron Transport, Fmn-binding Protein, Chain A"/>
    <property type="match status" value="1"/>
</dbReference>
<dbReference type="SUPFAM" id="SSF50475">
    <property type="entry name" value="FMN-binding split barrel"/>
    <property type="match status" value="1"/>
</dbReference>
<dbReference type="InterPro" id="IPR037119">
    <property type="entry name" value="Haem_oxidase_HugZ-like_sf"/>
</dbReference>
<name>A0A166EQ01_DAUCS</name>
<dbReference type="GO" id="GO:0009507">
    <property type="term" value="C:chloroplast"/>
    <property type="evidence" value="ECO:0007669"/>
    <property type="project" value="TreeGrafter"/>
</dbReference>
<dbReference type="Gramene" id="KZN06832">
    <property type="protein sequence ID" value="KZN06832"/>
    <property type="gene ID" value="DCAR_007669"/>
</dbReference>
<gene>
    <name evidence="2" type="ORF">DCAR_007669</name>
</gene>
<evidence type="ECO:0000259" key="1">
    <source>
        <dbReference type="Pfam" id="PF10615"/>
    </source>
</evidence>
<dbReference type="InterPro" id="IPR019595">
    <property type="entry name" value="DUF2470"/>
</dbReference>
<dbReference type="AlphaFoldDB" id="A0A166EQ01"/>
<dbReference type="EMBL" id="LNRQ01000002">
    <property type="protein sequence ID" value="KZN06832.1"/>
    <property type="molecule type" value="Genomic_DNA"/>
</dbReference>
<dbReference type="InterPro" id="IPR012349">
    <property type="entry name" value="Split_barrel_FMN-bd"/>
</dbReference>
<proteinExistence type="predicted"/>
<evidence type="ECO:0000313" key="2">
    <source>
        <dbReference type="EMBL" id="KZN06832.1"/>
    </source>
</evidence>